<accession>A0AA39IB41</accession>
<evidence type="ECO:0000313" key="3">
    <source>
        <dbReference type="Proteomes" id="UP001175271"/>
    </source>
</evidence>
<dbReference type="AlphaFoldDB" id="A0AA39IB41"/>
<dbReference type="EMBL" id="JAUCMV010000002">
    <property type="protein sequence ID" value="KAK0419787.1"/>
    <property type="molecule type" value="Genomic_DNA"/>
</dbReference>
<keyword evidence="3" id="KW-1185">Reference proteome</keyword>
<feature type="chain" id="PRO_5041277077" evidence="1">
    <location>
        <begin position="19"/>
        <end position="581"/>
    </location>
</feature>
<dbReference type="Proteomes" id="UP001175271">
    <property type="component" value="Unassembled WGS sequence"/>
</dbReference>
<feature type="signal peptide" evidence="1">
    <location>
        <begin position="1"/>
        <end position="18"/>
    </location>
</feature>
<gene>
    <name evidence="2" type="ORF">QR680_014319</name>
</gene>
<proteinExistence type="predicted"/>
<comment type="caution">
    <text evidence="2">The sequence shown here is derived from an EMBL/GenBank/DDBJ whole genome shotgun (WGS) entry which is preliminary data.</text>
</comment>
<name>A0AA39IB41_9BILA</name>
<protein>
    <submittedName>
        <fullName evidence="2">Uncharacterized protein</fullName>
    </submittedName>
</protein>
<organism evidence="2 3">
    <name type="scientific">Steinernema hermaphroditum</name>
    <dbReference type="NCBI Taxonomy" id="289476"/>
    <lineage>
        <taxon>Eukaryota</taxon>
        <taxon>Metazoa</taxon>
        <taxon>Ecdysozoa</taxon>
        <taxon>Nematoda</taxon>
        <taxon>Chromadorea</taxon>
        <taxon>Rhabditida</taxon>
        <taxon>Tylenchina</taxon>
        <taxon>Panagrolaimomorpha</taxon>
        <taxon>Strongyloidoidea</taxon>
        <taxon>Steinernematidae</taxon>
        <taxon>Steinernema</taxon>
    </lineage>
</organism>
<evidence type="ECO:0000313" key="2">
    <source>
        <dbReference type="EMBL" id="KAK0419787.1"/>
    </source>
</evidence>
<reference evidence="2" key="1">
    <citation type="submission" date="2023-06" db="EMBL/GenBank/DDBJ databases">
        <title>Genomic analysis of the entomopathogenic nematode Steinernema hermaphroditum.</title>
        <authorList>
            <person name="Schwarz E.M."/>
            <person name="Heppert J.K."/>
            <person name="Baniya A."/>
            <person name="Schwartz H.T."/>
            <person name="Tan C.-H."/>
            <person name="Antoshechkin I."/>
            <person name="Sternberg P.W."/>
            <person name="Goodrich-Blair H."/>
            <person name="Dillman A.R."/>
        </authorList>
    </citation>
    <scope>NUCLEOTIDE SEQUENCE</scope>
    <source>
        <strain evidence="2">PS9179</strain>
        <tissue evidence="2">Whole animal</tissue>
    </source>
</reference>
<keyword evidence="1" id="KW-0732">Signal</keyword>
<evidence type="ECO:0000256" key="1">
    <source>
        <dbReference type="SAM" id="SignalP"/>
    </source>
</evidence>
<sequence>MLIIVYSVLLLWLSTASCEMIRTYRGARLTVSVSLFTADCSKAGTNSGVTVSVGFLDWNNKLVYTITTPTINGKSGNNFERNTFYHFAKEKYIRIEKECTYLADNENQTIYEDCFHVNLLYFHLDSHGFGPDWKPATAYVKLFHTLKNGTMIAHATDFKPRHLNCDVDWVTGSGDTYLCRDEPWNWNVYLNAGKGLKQDTIKGTTTNCDYAGTDSTVTASLNYINAVPNEDYLIYTISTPAMIGHYGENLERGTRFVTKYDVPDDLFAKIEDACYDNAIWPIWSQSQYEDCFHPNLLYFQLIKHGSTADWKPGNSTAYLVYSRKNGDMTEIKVDFKARPNCDIDWVHGRGDSYLCRDEPSRRLKPGSSIKVHPNAVMRLLIVLALLFAADVESSSDFTGHFRGAELTTTLRVRQSQCYFIKQVVRPNTTFSFGYVDSEDRLRYHISTGKELNMDVNTFEMKFKADHKEVDIAERNCVALAQFTDQALYEDCMKFNTVFIEFTKFWKLLIIYEKVDAIEIEQEYTLSDGSTRTFSNHWNVTETDCARNQLTARGVAYIRFGKEHIGKFMPRTGAIVNENHYP</sequence>